<sequence>PKFKTLVSGNLQIFFSQFRVLVFASAINYNHQGWRFLCPNLMAVNEDPAEGSIPSISLESLVSTQNGDAFSTEDIAWADSCLVKDPDISAGDWSSINDALLQVLSLAPKSQGSLSGAMNDNGCVGGTDDFEMLPPDDAVVIEQPSPSSDDHYRVTIGDEPNLNIDTMLSKEEMDVLCSLQFLGQDPKTFNGNWNSMMEYVDRILSLRPEGSGSMMTLLRDVEDAQPSAGVNRVDEETKMKPQHVDSDTSGSFQLGTLLSTYERDNPKETDQSDLLPVDTASSAEDAGVTSSEIFKLWDLGIHSEEEEEDDELKLNRALADSSIQSIAPVVDDPEATRDLKEGALDYLIAGIGDLSIHRHSG</sequence>
<keyword evidence="2" id="KW-1185">Reference proteome</keyword>
<dbReference type="PANTHER" id="PTHR36388:SF1">
    <property type="entry name" value="OS02G0469000 PROTEIN"/>
    <property type="match status" value="1"/>
</dbReference>
<dbReference type="AlphaFoldDB" id="A0AAV0GQ70"/>
<dbReference type="EMBL" id="CAMGYJ010000002">
    <property type="protein sequence ID" value="CAI0375089.1"/>
    <property type="molecule type" value="Genomic_DNA"/>
</dbReference>
<dbReference type="Proteomes" id="UP001154282">
    <property type="component" value="Unassembled WGS sequence"/>
</dbReference>
<proteinExistence type="predicted"/>
<organism evidence="1 2">
    <name type="scientific">Linum tenue</name>
    <dbReference type="NCBI Taxonomy" id="586396"/>
    <lineage>
        <taxon>Eukaryota</taxon>
        <taxon>Viridiplantae</taxon>
        <taxon>Streptophyta</taxon>
        <taxon>Embryophyta</taxon>
        <taxon>Tracheophyta</taxon>
        <taxon>Spermatophyta</taxon>
        <taxon>Magnoliopsida</taxon>
        <taxon>eudicotyledons</taxon>
        <taxon>Gunneridae</taxon>
        <taxon>Pentapetalae</taxon>
        <taxon>rosids</taxon>
        <taxon>fabids</taxon>
        <taxon>Malpighiales</taxon>
        <taxon>Linaceae</taxon>
        <taxon>Linum</taxon>
    </lineage>
</organism>
<name>A0AAV0GQ70_9ROSI</name>
<evidence type="ECO:0000313" key="2">
    <source>
        <dbReference type="Proteomes" id="UP001154282"/>
    </source>
</evidence>
<protein>
    <submittedName>
        <fullName evidence="1">Uncharacterized protein</fullName>
    </submittedName>
</protein>
<comment type="caution">
    <text evidence="1">The sequence shown here is derived from an EMBL/GenBank/DDBJ whole genome shotgun (WGS) entry which is preliminary data.</text>
</comment>
<reference evidence="1" key="1">
    <citation type="submission" date="2022-08" db="EMBL/GenBank/DDBJ databases">
        <authorList>
            <person name="Gutierrez-Valencia J."/>
        </authorList>
    </citation>
    <scope>NUCLEOTIDE SEQUENCE</scope>
</reference>
<accession>A0AAV0GQ70</accession>
<evidence type="ECO:0000313" key="1">
    <source>
        <dbReference type="EMBL" id="CAI0375089.1"/>
    </source>
</evidence>
<feature type="non-terminal residue" evidence="1">
    <location>
        <position position="1"/>
    </location>
</feature>
<dbReference type="PANTHER" id="PTHR36388">
    <property type="entry name" value="OS02G0469000 PROTEIN"/>
    <property type="match status" value="1"/>
</dbReference>
<gene>
    <name evidence="1" type="ORF">LITE_LOCUS462</name>
</gene>